<proteinExistence type="predicted"/>
<evidence type="ECO:0000313" key="2">
    <source>
        <dbReference type="EMBL" id="KAH7009402.1"/>
    </source>
</evidence>
<feature type="compositionally biased region" description="Polar residues" evidence="1">
    <location>
        <begin position="164"/>
        <end position="175"/>
    </location>
</feature>
<evidence type="ECO:0000313" key="3">
    <source>
        <dbReference type="Proteomes" id="UP000756346"/>
    </source>
</evidence>
<feature type="region of interest" description="Disordered" evidence="1">
    <location>
        <begin position="111"/>
        <end position="208"/>
    </location>
</feature>
<evidence type="ECO:0000256" key="1">
    <source>
        <dbReference type="SAM" id="MobiDB-lite"/>
    </source>
</evidence>
<dbReference type="AlphaFoldDB" id="A0A9P8XSR5"/>
<dbReference type="EMBL" id="JAGTJQ010000018">
    <property type="protein sequence ID" value="KAH7009402.1"/>
    <property type="molecule type" value="Genomic_DNA"/>
</dbReference>
<reference evidence="2" key="1">
    <citation type="journal article" date="2021" name="Nat. Commun.">
        <title>Genetic determinants of endophytism in the Arabidopsis root mycobiome.</title>
        <authorList>
            <person name="Mesny F."/>
            <person name="Miyauchi S."/>
            <person name="Thiergart T."/>
            <person name="Pickel B."/>
            <person name="Atanasova L."/>
            <person name="Karlsson M."/>
            <person name="Huettel B."/>
            <person name="Barry K.W."/>
            <person name="Haridas S."/>
            <person name="Chen C."/>
            <person name="Bauer D."/>
            <person name="Andreopoulos W."/>
            <person name="Pangilinan J."/>
            <person name="LaButti K."/>
            <person name="Riley R."/>
            <person name="Lipzen A."/>
            <person name="Clum A."/>
            <person name="Drula E."/>
            <person name="Henrissat B."/>
            <person name="Kohler A."/>
            <person name="Grigoriev I.V."/>
            <person name="Martin F.M."/>
            <person name="Hacquard S."/>
        </authorList>
    </citation>
    <scope>NUCLEOTIDE SEQUENCE</scope>
    <source>
        <strain evidence="2">MPI-CAGE-CH-0230</strain>
    </source>
</reference>
<keyword evidence="3" id="KW-1185">Reference proteome</keyword>
<comment type="caution">
    <text evidence="2">The sequence shown here is derived from an EMBL/GenBank/DDBJ whole genome shotgun (WGS) entry which is preliminary data.</text>
</comment>
<dbReference type="RefSeq" id="XP_046004030.1">
    <property type="nucleotide sequence ID" value="XM_046156070.1"/>
</dbReference>
<protein>
    <submittedName>
        <fullName evidence="2">Uncharacterized protein</fullName>
    </submittedName>
</protein>
<dbReference type="Proteomes" id="UP000756346">
    <property type="component" value="Unassembled WGS sequence"/>
</dbReference>
<sequence length="391" mass="43639">MMSETVRALQESLRKQLTSDPLRAQAPPNFDRNLQDLDPTDNIILQAGADLSTWFAIFTIRSEDRDQEFPDRFGSLSTEELHLLVQSTKKITPCENYQQRIKAIFFDNKNKSKDRRTQMTRGGWTGEAAPDGLSLPNGPWERAAVVTPLPNNPDSPPTDRRSTTADSSMPASTRPQCDLNPSGPAPKRQRVDSNRVTDPSGTSSVDCNQEQAQYGWSLQSNNKPVYRENLVSVFPEFTVESIVSDGAHASVRFDFPVDPNSRPSFMLIDIKYDRVHIFAEKLCGTTIIEKEDRRGVKKRYTVDIRRSTWTRIDGTVTLGPARQRCVEELLGSISFLAFRHSPVSQREDRGKETTGCVELIIPGDPKAPGTVQLLGADTNLSEMANSLTTVP</sequence>
<feature type="compositionally biased region" description="Polar residues" evidence="1">
    <location>
        <begin position="196"/>
        <end position="208"/>
    </location>
</feature>
<dbReference type="GeneID" id="70185616"/>
<organism evidence="2 3">
    <name type="scientific">Microdochium trichocladiopsis</name>
    <dbReference type="NCBI Taxonomy" id="1682393"/>
    <lineage>
        <taxon>Eukaryota</taxon>
        <taxon>Fungi</taxon>
        <taxon>Dikarya</taxon>
        <taxon>Ascomycota</taxon>
        <taxon>Pezizomycotina</taxon>
        <taxon>Sordariomycetes</taxon>
        <taxon>Xylariomycetidae</taxon>
        <taxon>Xylariales</taxon>
        <taxon>Microdochiaceae</taxon>
        <taxon>Microdochium</taxon>
    </lineage>
</organism>
<gene>
    <name evidence="2" type="ORF">B0I36DRAFT_342267</name>
</gene>
<accession>A0A9P8XSR5</accession>
<name>A0A9P8XSR5_9PEZI</name>